<dbReference type="GO" id="GO:0003724">
    <property type="term" value="F:RNA helicase activity"/>
    <property type="evidence" value="ECO:0007669"/>
    <property type="project" value="InterPro"/>
</dbReference>
<keyword evidence="3" id="KW-0347">Helicase</keyword>
<dbReference type="GO" id="GO:0016787">
    <property type="term" value="F:hydrolase activity"/>
    <property type="evidence" value="ECO:0007669"/>
    <property type="project" value="UniProtKB-KW"/>
</dbReference>
<keyword evidence="2" id="KW-0378">Hydrolase</keyword>
<protein>
    <recommendedName>
        <fullName evidence="6">DEAD-box RNA helicase Q domain-containing protein</fullName>
    </recommendedName>
</protein>
<keyword evidence="8" id="KW-1185">Reference proteome</keyword>
<keyword evidence="4" id="KW-0067">ATP-binding</keyword>
<sequence>MTKAEVEKWQQERSIAVVGDVMKPVLAFQQSGLSQELLHATKDFQQPSPIQAISWPYALSGKDVIGIAATGSGKTLAFGLPGLNHVRAQQQKGIYQGVLLGSVAGEKRDDDNTFLELNCLRA</sequence>
<dbReference type="Gene3D" id="3.40.50.300">
    <property type="entry name" value="P-loop containing nucleotide triphosphate hydrolases"/>
    <property type="match status" value="1"/>
</dbReference>
<evidence type="ECO:0000256" key="4">
    <source>
        <dbReference type="ARBA" id="ARBA00022840"/>
    </source>
</evidence>
<comment type="caution">
    <text evidence="7">The sequence shown here is derived from an EMBL/GenBank/DDBJ whole genome shotgun (WGS) entry which is preliminary data.</text>
</comment>
<organism evidence="7 8">
    <name type="scientific">Apatococcus fuscideae</name>
    <dbReference type="NCBI Taxonomy" id="2026836"/>
    <lineage>
        <taxon>Eukaryota</taxon>
        <taxon>Viridiplantae</taxon>
        <taxon>Chlorophyta</taxon>
        <taxon>core chlorophytes</taxon>
        <taxon>Trebouxiophyceae</taxon>
        <taxon>Chlorellales</taxon>
        <taxon>Chlorellaceae</taxon>
        <taxon>Apatococcus</taxon>
    </lineage>
</organism>
<feature type="short sequence motif" description="Q motif" evidence="5">
    <location>
        <begin position="26"/>
        <end position="52"/>
    </location>
</feature>
<evidence type="ECO:0000259" key="6">
    <source>
        <dbReference type="PROSITE" id="PS51195"/>
    </source>
</evidence>
<evidence type="ECO:0000313" key="7">
    <source>
        <dbReference type="EMBL" id="KAK9867632.1"/>
    </source>
</evidence>
<dbReference type="PANTHER" id="PTHR47958">
    <property type="entry name" value="ATP-DEPENDENT RNA HELICASE DBP3"/>
    <property type="match status" value="1"/>
</dbReference>
<dbReference type="InterPro" id="IPR027417">
    <property type="entry name" value="P-loop_NTPase"/>
</dbReference>
<name>A0AAW1TGA9_9CHLO</name>
<evidence type="ECO:0000256" key="3">
    <source>
        <dbReference type="ARBA" id="ARBA00022806"/>
    </source>
</evidence>
<dbReference type="AlphaFoldDB" id="A0AAW1TGA9"/>
<dbReference type="EMBL" id="JALJOV010000074">
    <property type="protein sequence ID" value="KAK9867632.1"/>
    <property type="molecule type" value="Genomic_DNA"/>
</dbReference>
<dbReference type="SUPFAM" id="SSF52540">
    <property type="entry name" value="P-loop containing nucleoside triphosphate hydrolases"/>
    <property type="match status" value="1"/>
</dbReference>
<evidence type="ECO:0000256" key="2">
    <source>
        <dbReference type="ARBA" id="ARBA00022801"/>
    </source>
</evidence>
<proteinExistence type="predicted"/>
<keyword evidence="1" id="KW-0547">Nucleotide-binding</keyword>
<dbReference type="InterPro" id="IPR014014">
    <property type="entry name" value="RNA_helicase_DEAD_Q_motif"/>
</dbReference>
<accession>A0AAW1TGA9</accession>
<evidence type="ECO:0000313" key="8">
    <source>
        <dbReference type="Proteomes" id="UP001485043"/>
    </source>
</evidence>
<gene>
    <name evidence="7" type="ORF">WJX84_012279</name>
</gene>
<feature type="domain" description="DEAD-box RNA helicase Q" evidence="6">
    <location>
        <begin position="26"/>
        <end position="52"/>
    </location>
</feature>
<dbReference type="PROSITE" id="PS51195">
    <property type="entry name" value="Q_MOTIF"/>
    <property type="match status" value="1"/>
</dbReference>
<reference evidence="7 8" key="1">
    <citation type="journal article" date="2024" name="Nat. Commun.">
        <title>Phylogenomics reveals the evolutionary origins of lichenization in chlorophyte algae.</title>
        <authorList>
            <person name="Puginier C."/>
            <person name="Libourel C."/>
            <person name="Otte J."/>
            <person name="Skaloud P."/>
            <person name="Haon M."/>
            <person name="Grisel S."/>
            <person name="Petersen M."/>
            <person name="Berrin J.G."/>
            <person name="Delaux P.M."/>
            <person name="Dal Grande F."/>
            <person name="Keller J."/>
        </authorList>
    </citation>
    <scope>NUCLEOTIDE SEQUENCE [LARGE SCALE GENOMIC DNA]</scope>
    <source>
        <strain evidence="7 8">SAG 2523</strain>
    </source>
</reference>
<dbReference type="Proteomes" id="UP001485043">
    <property type="component" value="Unassembled WGS sequence"/>
</dbReference>
<dbReference type="GO" id="GO:0003676">
    <property type="term" value="F:nucleic acid binding"/>
    <property type="evidence" value="ECO:0007669"/>
    <property type="project" value="InterPro"/>
</dbReference>
<dbReference type="GO" id="GO:0005524">
    <property type="term" value="F:ATP binding"/>
    <property type="evidence" value="ECO:0007669"/>
    <property type="project" value="UniProtKB-KW"/>
</dbReference>
<evidence type="ECO:0000256" key="5">
    <source>
        <dbReference type="PROSITE-ProRule" id="PRU00552"/>
    </source>
</evidence>
<evidence type="ECO:0000256" key="1">
    <source>
        <dbReference type="ARBA" id="ARBA00022741"/>
    </source>
</evidence>
<dbReference type="Pfam" id="PF00270">
    <property type="entry name" value="DEAD"/>
    <property type="match status" value="1"/>
</dbReference>
<dbReference type="InterPro" id="IPR011545">
    <property type="entry name" value="DEAD/DEAH_box_helicase_dom"/>
</dbReference>